<dbReference type="EMBL" id="CP024915">
    <property type="protein sequence ID" value="AUZ88281.1"/>
    <property type="molecule type" value="Genomic_DNA"/>
</dbReference>
<evidence type="ECO:0000313" key="2">
    <source>
        <dbReference type="Proteomes" id="UP000239187"/>
    </source>
</evidence>
<gene>
    <name evidence="1" type="ORF">CVO76_12020</name>
</gene>
<dbReference type="AlphaFoldDB" id="A0A2L0UGA1"/>
<name>A0A2L0UGA1_9MICC</name>
<dbReference type="Proteomes" id="UP000239187">
    <property type="component" value="Chromosome"/>
</dbReference>
<proteinExistence type="predicted"/>
<organism evidence="1 2">
    <name type="scientific">Arthrobacter agilis</name>
    <dbReference type="NCBI Taxonomy" id="37921"/>
    <lineage>
        <taxon>Bacteria</taxon>
        <taxon>Bacillati</taxon>
        <taxon>Actinomycetota</taxon>
        <taxon>Actinomycetes</taxon>
        <taxon>Micrococcales</taxon>
        <taxon>Micrococcaceae</taxon>
        <taxon>Arthrobacter</taxon>
    </lineage>
</organism>
<reference evidence="1 2" key="1">
    <citation type="submission" date="2017-11" db="EMBL/GenBank/DDBJ databases">
        <title>Draft genome of Arthrobacter agilis strain UMCV2, a plant growth-promoting rhizobacterium and biocontrol capacity of phytopathogenic fungi.</title>
        <authorList>
            <person name="Martinez-Camara R."/>
            <person name="Santoyo G."/>
            <person name="Moreno-Hagelsieb G."/>
            <person name="Valencia-Cantero E."/>
        </authorList>
    </citation>
    <scope>NUCLEOTIDE SEQUENCE [LARGE SCALE GENOMIC DNA]</scope>
    <source>
        <strain evidence="1 2">UMCV2</strain>
    </source>
</reference>
<sequence>MNSRLVPTNSFPEDLAALEDIELQVLHSRVQRQVDHEYSHEFGLNPETEFRAADVAEEFERREALAPSWGSLLHSMLQA</sequence>
<protein>
    <submittedName>
        <fullName evidence="1">Uncharacterized protein</fullName>
    </submittedName>
</protein>
<evidence type="ECO:0000313" key="1">
    <source>
        <dbReference type="EMBL" id="AUZ88281.1"/>
    </source>
</evidence>
<dbReference type="RefSeq" id="WP_133081920.1">
    <property type="nucleotide sequence ID" value="NZ_CP024915.1"/>
</dbReference>
<accession>A0A2L0UGA1</accession>